<name>A0AAN6IX05_EXODE</name>
<evidence type="ECO:0000313" key="4">
    <source>
        <dbReference type="Proteomes" id="UP001161757"/>
    </source>
</evidence>
<feature type="region of interest" description="Disordered" evidence="1">
    <location>
        <begin position="236"/>
        <end position="269"/>
    </location>
</feature>
<feature type="signal peptide" evidence="2">
    <location>
        <begin position="1"/>
        <end position="19"/>
    </location>
</feature>
<feature type="compositionally biased region" description="Low complexity" evidence="1">
    <location>
        <begin position="246"/>
        <end position="261"/>
    </location>
</feature>
<dbReference type="AlphaFoldDB" id="A0AAN6IX05"/>
<feature type="region of interest" description="Disordered" evidence="1">
    <location>
        <begin position="99"/>
        <end position="120"/>
    </location>
</feature>
<feature type="chain" id="PRO_5042810544" evidence="2">
    <location>
        <begin position="20"/>
        <end position="330"/>
    </location>
</feature>
<reference evidence="3" key="1">
    <citation type="submission" date="2023-01" db="EMBL/GenBank/DDBJ databases">
        <title>Exophiala dermititidis isolated from Cystic Fibrosis Patient.</title>
        <authorList>
            <person name="Kurbessoian T."/>
            <person name="Crocker A."/>
            <person name="Murante D."/>
            <person name="Hogan D.A."/>
            <person name="Stajich J.E."/>
        </authorList>
    </citation>
    <scope>NUCLEOTIDE SEQUENCE</scope>
    <source>
        <strain evidence="3">Ex8</strain>
    </source>
</reference>
<comment type="caution">
    <text evidence="3">The sequence shown here is derived from an EMBL/GenBank/DDBJ whole genome shotgun (WGS) entry which is preliminary data.</text>
</comment>
<keyword evidence="2" id="KW-0732">Signal</keyword>
<proteinExistence type="predicted"/>
<accession>A0AAN6IX05</accession>
<protein>
    <submittedName>
        <fullName evidence="3">Uncharacterized protein</fullName>
    </submittedName>
</protein>
<sequence length="330" mass="32153">MLFVKAALGISSLIVLAAAQEPVDAIRKTLTPGFSKVPANTNQLLSRSLDKRCSGSCAQCFGDGYTLCPGSTLYCYLPGDSLYGLDSCTSSTGSSGGSGSGGSSGGSATASAPASSSTGTDTLCTQKGATCKSCFGSTFQDCPDGFHCYDPNDPLYNTCPDSGSTGSGSGSTTTSQCEAQFGSGSEPCGTDACYNPGEGDVCCQDGYHCEGGYSCSANVGKCCAPGSTASGCSKSSGSSGLGGGLVSSSSSSTTRTSSRSTAIPTSGDSFTSATTGDGFLVTTASTGSATAAATESSQTGVNQLANGVGSGPLVDSKLMLVAAGLGAALL</sequence>
<organism evidence="3 4">
    <name type="scientific">Exophiala dermatitidis</name>
    <name type="common">Black yeast-like fungus</name>
    <name type="synonym">Wangiella dermatitidis</name>
    <dbReference type="NCBI Taxonomy" id="5970"/>
    <lineage>
        <taxon>Eukaryota</taxon>
        <taxon>Fungi</taxon>
        <taxon>Dikarya</taxon>
        <taxon>Ascomycota</taxon>
        <taxon>Pezizomycotina</taxon>
        <taxon>Eurotiomycetes</taxon>
        <taxon>Chaetothyriomycetidae</taxon>
        <taxon>Chaetothyriales</taxon>
        <taxon>Herpotrichiellaceae</taxon>
        <taxon>Exophiala</taxon>
    </lineage>
</organism>
<dbReference type="Proteomes" id="UP001161757">
    <property type="component" value="Unassembled WGS sequence"/>
</dbReference>
<dbReference type="EMBL" id="JAJGCB010000002">
    <property type="protein sequence ID" value="KAJ8994335.1"/>
    <property type="molecule type" value="Genomic_DNA"/>
</dbReference>
<gene>
    <name evidence="3" type="ORF">HRR80_001057</name>
</gene>
<evidence type="ECO:0000313" key="3">
    <source>
        <dbReference type="EMBL" id="KAJ8994335.1"/>
    </source>
</evidence>
<evidence type="ECO:0000256" key="1">
    <source>
        <dbReference type="SAM" id="MobiDB-lite"/>
    </source>
</evidence>
<feature type="compositionally biased region" description="Low complexity" evidence="1">
    <location>
        <begin position="106"/>
        <end position="120"/>
    </location>
</feature>
<evidence type="ECO:0000256" key="2">
    <source>
        <dbReference type="SAM" id="SignalP"/>
    </source>
</evidence>